<dbReference type="EMBL" id="JAFNEN010000017">
    <property type="protein sequence ID" value="KAG8200289.1"/>
    <property type="molecule type" value="Genomic_DNA"/>
</dbReference>
<dbReference type="AlphaFoldDB" id="A0AAV6VX22"/>
<comment type="caution">
    <text evidence="1">The sequence shown here is derived from an EMBL/GenBank/DDBJ whole genome shotgun (WGS) entry which is preliminary data.</text>
</comment>
<dbReference type="Proteomes" id="UP000827092">
    <property type="component" value="Unassembled WGS sequence"/>
</dbReference>
<protein>
    <submittedName>
        <fullName evidence="1">Uncharacterized protein</fullName>
    </submittedName>
</protein>
<evidence type="ECO:0000313" key="1">
    <source>
        <dbReference type="EMBL" id="KAG8200289.1"/>
    </source>
</evidence>
<name>A0AAV6VX22_9ARAC</name>
<gene>
    <name evidence="1" type="ORF">JTE90_021939</name>
</gene>
<evidence type="ECO:0000313" key="2">
    <source>
        <dbReference type="Proteomes" id="UP000827092"/>
    </source>
</evidence>
<reference evidence="1 2" key="1">
    <citation type="journal article" date="2022" name="Nat. Ecol. Evol.">
        <title>A masculinizing supergene underlies an exaggerated male reproductive morph in a spider.</title>
        <authorList>
            <person name="Hendrickx F."/>
            <person name="De Corte Z."/>
            <person name="Sonet G."/>
            <person name="Van Belleghem S.M."/>
            <person name="Kostlbacher S."/>
            <person name="Vangestel C."/>
        </authorList>
    </citation>
    <scope>NUCLEOTIDE SEQUENCE [LARGE SCALE GENOMIC DNA]</scope>
    <source>
        <strain evidence="1">W744_W776</strain>
    </source>
</reference>
<organism evidence="1 2">
    <name type="scientific">Oedothorax gibbosus</name>
    <dbReference type="NCBI Taxonomy" id="931172"/>
    <lineage>
        <taxon>Eukaryota</taxon>
        <taxon>Metazoa</taxon>
        <taxon>Ecdysozoa</taxon>
        <taxon>Arthropoda</taxon>
        <taxon>Chelicerata</taxon>
        <taxon>Arachnida</taxon>
        <taxon>Araneae</taxon>
        <taxon>Araneomorphae</taxon>
        <taxon>Entelegynae</taxon>
        <taxon>Araneoidea</taxon>
        <taxon>Linyphiidae</taxon>
        <taxon>Erigoninae</taxon>
        <taxon>Oedothorax</taxon>
    </lineage>
</organism>
<accession>A0AAV6VX22</accession>
<proteinExistence type="predicted"/>
<keyword evidence="2" id="KW-1185">Reference proteome</keyword>
<sequence>MKLSVTFLNSALIIQIFITNTVFTYPNPWHPILWRNPSYRPQNFDYELEQDRFIRNPRTPSPNRMLSIDLSQLMPGSTEVPLRTRHKPSSNLLGIDISVLSRNPDPKLPIVPSAFRVPGTRKMIMRDTFDPRYDRLPVITSKPVPNFRENYDNRPRNGLVYPFHHLPLNVVTTYHTVMANKKDNENADSEFDEDEREKKYTANFILHMLYQLSNSQKEIFL</sequence>